<gene>
    <name evidence="1" type="ORF">BDQ94DRAFT_164285</name>
</gene>
<keyword evidence="2" id="KW-1185">Reference proteome</keyword>
<dbReference type="GeneID" id="38138324"/>
<proteinExistence type="predicted"/>
<dbReference type="EMBL" id="KZ852125">
    <property type="protein sequence ID" value="RDH26675.1"/>
    <property type="molecule type" value="Genomic_DNA"/>
</dbReference>
<dbReference type="RefSeq" id="XP_026619697.1">
    <property type="nucleotide sequence ID" value="XM_026769968.1"/>
</dbReference>
<reference evidence="1 2" key="1">
    <citation type="submission" date="2018-07" db="EMBL/GenBank/DDBJ databases">
        <title>The genomes of Aspergillus section Nigri reveals drivers in fungal speciation.</title>
        <authorList>
            <consortium name="DOE Joint Genome Institute"/>
            <person name="Vesth T.C."/>
            <person name="Nybo J."/>
            <person name="Theobald S."/>
            <person name="Brandl J."/>
            <person name="Frisvad J.C."/>
            <person name="Nielsen K.F."/>
            <person name="Lyhne E.K."/>
            <person name="Kogle M.E."/>
            <person name="Kuo A."/>
            <person name="Riley R."/>
            <person name="Clum A."/>
            <person name="Nolan M."/>
            <person name="Lipzen A."/>
            <person name="Salamov A."/>
            <person name="Henrissat B."/>
            <person name="Wiebenga A."/>
            <person name="De vries R.P."/>
            <person name="Grigoriev I.V."/>
            <person name="Mortensen U.H."/>
            <person name="Andersen M.R."/>
            <person name="Baker S.E."/>
        </authorList>
    </citation>
    <scope>NUCLEOTIDE SEQUENCE [LARGE SCALE GENOMIC DNA]</scope>
    <source>
        <strain evidence="1 2">CBS 139.54b</strain>
    </source>
</reference>
<name>A0A3F3PIA3_9EURO</name>
<dbReference type="AlphaFoldDB" id="A0A3F3PIA3"/>
<evidence type="ECO:0000313" key="1">
    <source>
        <dbReference type="EMBL" id="RDH26675.1"/>
    </source>
</evidence>
<organism evidence="1 2">
    <name type="scientific">Aspergillus welwitschiae</name>
    <dbReference type="NCBI Taxonomy" id="1341132"/>
    <lineage>
        <taxon>Eukaryota</taxon>
        <taxon>Fungi</taxon>
        <taxon>Dikarya</taxon>
        <taxon>Ascomycota</taxon>
        <taxon>Pezizomycotina</taxon>
        <taxon>Eurotiomycetes</taxon>
        <taxon>Eurotiomycetidae</taxon>
        <taxon>Eurotiales</taxon>
        <taxon>Aspergillaceae</taxon>
        <taxon>Aspergillus</taxon>
        <taxon>Aspergillus subgen. Circumdati</taxon>
    </lineage>
</organism>
<sequence length="103" mass="11414">MKKGQGLLKTRLHEHPWQRELFAETEINAVSTNATAFDPLSKPIGKIRRSGRGVGGAEDSIMIDMESWIEGKHGHVPLGIHGKAREPHLSQGAYFPEGIYQNV</sequence>
<protein>
    <submittedName>
        <fullName evidence="1">Uncharacterized protein</fullName>
    </submittedName>
</protein>
<accession>A0A3F3PIA3</accession>
<evidence type="ECO:0000313" key="2">
    <source>
        <dbReference type="Proteomes" id="UP000253729"/>
    </source>
</evidence>
<dbReference type="Proteomes" id="UP000253729">
    <property type="component" value="Unassembled WGS sequence"/>
</dbReference>